<dbReference type="InterPro" id="IPR002104">
    <property type="entry name" value="Integrase_catalytic"/>
</dbReference>
<sequence length="145" mass="16286">MIAALYSTGVRRFELAGVALADYHAAARSLRIRGKWSKERMVYLTASAVGRIVAWLTVRRRDLGGLFPPSTPRGRHIRHDQQGRIAFMNARTVSNVLAARAELAGLDEAPRAHDFRRTFIGELLDAGVEWLPRKLSSGTPRRRPR</sequence>
<evidence type="ECO:0000259" key="2">
    <source>
        <dbReference type="PROSITE" id="PS51898"/>
    </source>
</evidence>
<proteinExistence type="predicted"/>
<evidence type="ECO:0000313" key="3">
    <source>
        <dbReference type="EMBL" id="PRX44799.1"/>
    </source>
</evidence>
<dbReference type="EMBL" id="PVNG01000050">
    <property type="protein sequence ID" value="PRX44799.1"/>
    <property type="molecule type" value="Genomic_DNA"/>
</dbReference>
<dbReference type="InterPro" id="IPR013762">
    <property type="entry name" value="Integrase-like_cat_sf"/>
</dbReference>
<comment type="caution">
    <text evidence="3">The sequence shown here is derived from an EMBL/GenBank/DDBJ whole genome shotgun (WGS) entry which is preliminary data.</text>
</comment>
<dbReference type="GO" id="GO:0015074">
    <property type="term" value="P:DNA integration"/>
    <property type="evidence" value="ECO:0007669"/>
    <property type="project" value="InterPro"/>
</dbReference>
<dbReference type="GO" id="GO:0003677">
    <property type="term" value="F:DNA binding"/>
    <property type="evidence" value="ECO:0007669"/>
    <property type="project" value="InterPro"/>
</dbReference>
<protein>
    <submittedName>
        <fullName evidence="3">Phage integrase family protein</fullName>
    </submittedName>
</protein>
<dbReference type="Pfam" id="PF00589">
    <property type="entry name" value="Phage_integrase"/>
    <property type="match status" value="1"/>
</dbReference>
<evidence type="ECO:0000313" key="4">
    <source>
        <dbReference type="Proteomes" id="UP000238312"/>
    </source>
</evidence>
<gene>
    <name evidence="3" type="ORF">B0I32_15012</name>
</gene>
<dbReference type="PROSITE" id="PS51898">
    <property type="entry name" value="TYR_RECOMBINASE"/>
    <property type="match status" value="1"/>
</dbReference>
<dbReference type="InterPro" id="IPR011010">
    <property type="entry name" value="DNA_brk_join_enz"/>
</dbReference>
<feature type="domain" description="Tyr recombinase" evidence="2">
    <location>
        <begin position="1"/>
        <end position="145"/>
    </location>
</feature>
<accession>A0A2T0LNR6</accession>
<dbReference type="Gene3D" id="1.10.443.10">
    <property type="entry name" value="Intergrase catalytic core"/>
    <property type="match status" value="1"/>
</dbReference>
<dbReference type="RefSeq" id="WP_146178727.1">
    <property type="nucleotide sequence ID" value="NZ_PVNG01000050.1"/>
</dbReference>
<dbReference type="Proteomes" id="UP000238312">
    <property type="component" value="Unassembled WGS sequence"/>
</dbReference>
<reference evidence="3 4" key="1">
    <citation type="submission" date="2018-03" db="EMBL/GenBank/DDBJ databases">
        <title>Genomic Encyclopedia of Type Strains, Phase III (KMG-III): the genomes of soil and plant-associated and newly described type strains.</title>
        <authorList>
            <person name="Whitman W."/>
        </authorList>
    </citation>
    <scope>NUCLEOTIDE SEQUENCE [LARGE SCALE GENOMIC DNA]</scope>
    <source>
        <strain evidence="3 4">CGMCC 4.7104</strain>
    </source>
</reference>
<name>A0A2T0LNR6_9ACTN</name>
<dbReference type="AlphaFoldDB" id="A0A2T0LNR6"/>
<dbReference type="GO" id="GO:0006310">
    <property type="term" value="P:DNA recombination"/>
    <property type="evidence" value="ECO:0007669"/>
    <property type="project" value="UniProtKB-KW"/>
</dbReference>
<keyword evidence="4" id="KW-1185">Reference proteome</keyword>
<dbReference type="SUPFAM" id="SSF56349">
    <property type="entry name" value="DNA breaking-rejoining enzymes"/>
    <property type="match status" value="1"/>
</dbReference>
<organism evidence="3 4">
    <name type="scientific">Nonomuraea fuscirosea</name>
    <dbReference type="NCBI Taxonomy" id="1291556"/>
    <lineage>
        <taxon>Bacteria</taxon>
        <taxon>Bacillati</taxon>
        <taxon>Actinomycetota</taxon>
        <taxon>Actinomycetes</taxon>
        <taxon>Streptosporangiales</taxon>
        <taxon>Streptosporangiaceae</taxon>
        <taxon>Nonomuraea</taxon>
    </lineage>
</organism>
<keyword evidence="1" id="KW-0233">DNA recombination</keyword>
<evidence type="ECO:0000256" key="1">
    <source>
        <dbReference type="ARBA" id="ARBA00023172"/>
    </source>
</evidence>
<dbReference type="OrthoDB" id="9801717at2"/>